<dbReference type="SUPFAM" id="SSF54928">
    <property type="entry name" value="RNA-binding domain, RBD"/>
    <property type="match status" value="1"/>
</dbReference>
<evidence type="ECO:0000259" key="2">
    <source>
        <dbReference type="PROSITE" id="PS50102"/>
    </source>
</evidence>
<dbReference type="InterPro" id="IPR000504">
    <property type="entry name" value="RRM_dom"/>
</dbReference>
<name>U4LKP3_PYROM</name>
<protein>
    <submittedName>
        <fullName evidence="3">Similar to Peptidyl-prolyl cis-trans isomerase E acc. no. A4FV72</fullName>
    </submittedName>
</protein>
<proteinExistence type="predicted"/>
<dbReference type="OrthoDB" id="407442at2759"/>
<dbReference type="Pfam" id="PF00076">
    <property type="entry name" value="RRM_1"/>
    <property type="match status" value="1"/>
</dbReference>
<keyword evidence="4" id="KW-1185">Reference proteome</keyword>
<dbReference type="SMART" id="SM00360">
    <property type="entry name" value="RRM"/>
    <property type="match status" value="1"/>
</dbReference>
<reference evidence="3 4" key="1">
    <citation type="journal article" date="2013" name="PLoS Genet.">
        <title>The genome and development-dependent transcriptomes of Pyronema confluens: a window into fungal evolution.</title>
        <authorList>
            <person name="Traeger S."/>
            <person name="Altegoer F."/>
            <person name="Freitag M."/>
            <person name="Gabaldon T."/>
            <person name="Kempken F."/>
            <person name="Kumar A."/>
            <person name="Marcet-Houben M."/>
            <person name="Poggeler S."/>
            <person name="Stajich J.E."/>
            <person name="Nowrousian M."/>
        </authorList>
    </citation>
    <scope>NUCLEOTIDE SEQUENCE [LARGE SCALE GENOMIC DNA]</scope>
    <source>
        <strain evidence="4">CBS 100304</strain>
        <tissue evidence="3">Vegetative mycelium</tissue>
    </source>
</reference>
<accession>U4LKP3</accession>
<dbReference type="Proteomes" id="UP000018144">
    <property type="component" value="Unassembled WGS sequence"/>
</dbReference>
<dbReference type="PANTHER" id="PTHR48037">
    <property type="entry name" value="ATPASE E1"/>
    <property type="match status" value="1"/>
</dbReference>
<dbReference type="STRING" id="1076935.U4LKP3"/>
<dbReference type="InterPro" id="IPR012677">
    <property type="entry name" value="Nucleotide-bd_a/b_plait_sf"/>
</dbReference>
<dbReference type="eggNOG" id="KOG0111">
    <property type="taxonomic scope" value="Eukaryota"/>
</dbReference>
<gene>
    <name evidence="3" type="ORF">PCON_12417</name>
</gene>
<keyword evidence="3" id="KW-0413">Isomerase</keyword>
<evidence type="ECO:0000256" key="1">
    <source>
        <dbReference type="PROSITE-ProRule" id="PRU00176"/>
    </source>
</evidence>
<dbReference type="PROSITE" id="PS50102">
    <property type="entry name" value="RRM"/>
    <property type="match status" value="1"/>
</dbReference>
<dbReference type="GO" id="GO:0003723">
    <property type="term" value="F:RNA binding"/>
    <property type="evidence" value="ECO:0007669"/>
    <property type="project" value="UniProtKB-UniRule"/>
</dbReference>
<dbReference type="EMBL" id="HF935724">
    <property type="protein sequence ID" value="CCX32147.1"/>
    <property type="molecule type" value="Genomic_DNA"/>
</dbReference>
<dbReference type="InterPro" id="IPR035979">
    <property type="entry name" value="RBD_domain_sf"/>
</dbReference>
<sequence>MSDATRLKCTVYVGGLDKTVTKPVLQQAFLPFGEVVEVNIPTATDEQHQHRGFGYVEFENQEDAAAAIDNMDQAMLAGRFVTVAQAKPQKDVGNVLGSKVAVWEQEEWIRKYEVSEEDRAAADQAKADAMVKAVDPMQGLEGLDVAGPKPASE</sequence>
<dbReference type="AlphaFoldDB" id="U4LKP3"/>
<dbReference type="PANTHER" id="PTHR48037:SF1">
    <property type="entry name" value="RRM DOMAIN-CONTAINING PROTEIN"/>
    <property type="match status" value="1"/>
</dbReference>
<dbReference type="OMA" id="YKPVWID"/>
<organism evidence="3 4">
    <name type="scientific">Pyronema omphalodes (strain CBS 100304)</name>
    <name type="common">Pyronema confluens</name>
    <dbReference type="NCBI Taxonomy" id="1076935"/>
    <lineage>
        <taxon>Eukaryota</taxon>
        <taxon>Fungi</taxon>
        <taxon>Dikarya</taxon>
        <taxon>Ascomycota</taxon>
        <taxon>Pezizomycotina</taxon>
        <taxon>Pezizomycetes</taxon>
        <taxon>Pezizales</taxon>
        <taxon>Pyronemataceae</taxon>
        <taxon>Pyronema</taxon>
    </lineage>
</organism>
<feature type="domain" description="RRM" evidence="2">
    <location>
        <begin position="9"/>
        <end position="88"/>
    </location>
</feature>
<dbReference type="Gene3D" id="3.30.70.330">
    <property type="match status" value="1"/>
</dbReference>
<evidence type="ECO:0000313" key="4">
    <source>
        <dbReference type="Proteomes" id="UP000018144"/>
    </source>
</evidence>
<keyword evidence="1" id="KW-0694">RNA-binding</keyword>
<evidence type="ECO:0000313" key="3">
    <source>
        <dbReference type="EMBL" id="CCX32147.1"/>
    </source>
</evidence>
<dbReference type="GO" id="GO:0016853">
    <property type="term" value="F:isomerase activity"/>
    <property type="evidence" value="ECO:0007669"/>
    <property type="project" value="UniProtKB-KW"/>
</dbReference>